<feature type="domain" description="GH15-like" evidence="2">
    <location>
        <begin position="224"/>
        <end position="592"/>
    </location>
</feature>
<dbReference type="RefSeq" id="WP_257138179.1">
    <property type="nucleotide sequence ID" value="NZ_CP109490.1"/>
</dbReference>
<evidence type="ECO:0000313" key="5">
    <source>
        <dbReference type="Proteomes" id="UP001431926"/>
    </source>
</evidence>
<proteinExistence type="predicted"/>
<dbReference type="PANTHER" id="PTHR31616">
    <property type="entry name" value="TREHALASE"/>
    <property type="match status" value="1"/>
</dbReference>
<evidence type="ECO:0000259" key="2">
    <source>
        <dbReference type="Pfam" id="PF00723"/>
    </source>
</evidence>
<dbReference type="InterPro" id="IPR011613">
    <property type="entry name" value="GH15-like"/>
</dbReference>
<dbReference type="EMBL" id="CP109491">
    <property type="protein sequence ID" value="WUX36222.1"/>
    <property type="molecule type" value="Genomic_DNA"/>
</dbReference>
<feature type="region of interest" description="Disordered" evidence="1">
    <location>
        <begin position="601"/>
        <end position="639"/>
    </location>
</feature>
<dbReference type="SUPFAM" id="SSF48208">
    <property type="entry name" value="Six-hairpin glycosidases"/>
    <property type="match status" value="1"/>
</dbReference>
<dbReference type="PANTHER" id="PTHR31616:SF0">
    <property type="entry name" value="GLUCAN 1,4-ALPHA-GLUCOSIDASE"/>
    <property type="match status" value="1"/>
</dbReference>
<dbReference type="Gene3D" id="1.50.10.10">
    <property type="match status" value="1"/>
</dbReference>
<sequence>MTRLPRIEQYGLVGDMQTSAHVCDDGSIDWLCLPRFDSSAVFACLLGTQKHGSWQIAPAPPAGLFDAGPVAERRYLGDSLVLESVWRTPTGSVRVLDFMPPRDGAPQVIRIVEGVTGEVPMVSALRPRPGYGSVSPWIHEVGGRMVAEAGVDALWLDTGVRQVEKDGVIVSSFAVAAGQSAAFVLSWCPSHAAAPDVPDPEATLGETLAFWHDWTQGCTYDGPFREPVVRSAIALKAMTYAPSGGIVAAPTTSLPEEIGGERQWDYRFTWLRDASTTLAALLGIGKRQEAQAWRRWLLRAVAGDPENLQIMYGIGGERDLPERELPWLPGYEGSVPVRVGNGAADQLQLDVYGEVIETFYLAHQSGVAHCADTAVLHRRLIEQLLQRWQEPDEGIWEIRGVRRHFVHSKVMAWVAVDRTIRLAEAGALDMDVEDLVELREGIHDEVCTQGFDPERNTFTQSYGSKELDAPTLLIPQVGFLPPDDQRVIGTVEAVRRELSTRDGLVRRYPTIGDHAGVDGLKGDEGAFILCSFWLVDALALIGKLDEAHALFQRLLALRNDLGLLAEEYDPVQRRQLGNFSQAFSHTGLIQSARRLDLLRTQSSLRVESPSPRRNTPRAAEAQPETTPAAIHRPRRSDLNVARHDESAFHGELVNASASRTSLVARTTPEDVRPG</sequence>
<protein>
    <submittedName>
        <fullName evidence="4">Glycoside hydrolase family 15 protein</fullName>
    </submittedName>
</protein>
<feature type="compositionally biased region" description="Low complexity" evidence="1">
    <location>
        <begin position="616"/>
        <end position="629"/>
    </location>
</feature>
<gene>
    <name evidence="4" type="ORF">OG367_08225</name>
</gene>
<evidence type="ECO:0000256" key="1">
    <source>
        <dbReference type="SAM" id="MobiDB-lite"/>
    </source>
</evidence>
<dbReference type="Proteomes" id="UP001431926">
    <property type="component" value="Chromosome"/>
</dbReference>
<evidence type="ECO:0000313" key="4">
    <source>
        <dbReference type="EMBL" id="WUX36222.1"/>
    </source>
</evidence>
<accession>A0ABZ1ZBT2</accession>
<keyword evidence="5" id="KW-1185">Reference proteome</keyword>
<name>A0ABZ1ZBT2_STRAQ</name>
<dbReference type="InterPro" id="IPR045582">
    <property type="entry name" value="Trehalase-like_N"/>
</dbReference>
<reference evidence="4" key="1">
    <citation type="submission" date="2022-10" db="EMBL/GenBank/DDBJ databases">
        <title>The complete genomes of actinobacterial strains from the NBC collection.</title>
        <authorList>
            <person name="Joergensen T.S."/>
            <person name="Alvarez Arevalo M."/>
            <person name="Sterndorff E.B."/>
            <person name="Faurdal D."/>
            <person name="Vuksanovic O."/>
            <person name="Mourched A.-S."/>
            <person name="Charusanti P."/>
            <person name="Shaw S."/>
            <person name="Blin K."/>
            <person name="Weber T."/>
        </authorList>
    </citation>
    <scope>NUCLEOTIDE SEQUENCE</scope>
    <source>
        <strain evidence="4">NBC_01436</strain>
    </source>
</reference>
<dbReference type="Pfam" id="PF00723">
    <property type="entry name" value="Glyco_hydro_15"/>
    <property type="match status" value="1"/>
</dbReference>
<organism evidence="4 5">
    <name type="scientific">Streptomyces anulatus</name>
    <name type="common">Streptomyces chrysomallus</name>
    <dbReference type="NCBI Taxonomy" id="1892"/>
    <lineage>
        <taxon>Bacteria</taxon>
        <taxon>Bacillati</taxon>
        <taxon>Actinomycetota</taxon>
        <taxon>Actinomycetes</taxon>
        <taxon>Kitasatosporales</taxon>
        <taxon>Streptomycetaceae</taxon>
        <taxon>Streptomyces</taxon>
    </lineage>
</organism>
<dbReference type="Pfam" id="PF19291">
    <property type="entry name" value="TREH_N"/>
    <property type="match status" value="1"/>
</dbReference>
<dbReference type="InterPro" id="IPR012341">
    <property type="entry name" value="6hp_glycosidase-like_sf"/>
</dbReference>
<dbReference type="InterPro" id="IPR008928">
    <property type="entry name" value="6-hairpin_glycosidase_sf"/>
</dbReference>
<feature type="domain" description="Trehalase-like N-terminal" evidence="3">
    <location>
        <begin position="5"/>
        <end position="184"/>
    </location>
</feature>
<keyword evidence="4" id="KW-0378">Hydrolase</keyword>
<evidence type="ECO:0000259" key="3">
    <source>
        <dbReference type="Pfam" id="PF19291"/>
    </source>
</evidence>
<dbReference type="GO" id="GO:0016787">
    <property type="term" value="F:hydrolase activity"/>
    <property type="evidence" value="ECO:0007669"/>
    <property type="project" value="UniProtKB-KW"/>
</dbReference>